<feature type="region of interest" description="Disordered" evidence="1">
    <location>
        <begin position="40"/>
        <end position="61"/>
    </location>
</feature>
<name>A0A3N0XR87_ANAGA</name>
<dbReference type="EMBL" id="RJVU01063207">
    <property type="protein sequence ID" value="ROJ26353.1"/>
    <property type="molecule type" value="Genomic_DNA"/>
</dbReference>
<dbReference type="AlphaFoldDB" id="A0A3N0XR87"/>
<evidence type="ECO:0000313" key="2">
    <source>
        <dbReference type="EMBL" id="ROJ26353.1"/>
    </source>
</evidence>
<evidence type="ECO:0000313" key="3">
    <source>
        <dbReference type="Proteomes" id="UP000281406"/>
    </source>
</evidence>
<sequence length="89" mass="10028">MEEQLWEVLGIICEDRFLRGGRGRCDGLIPRKIESSRLQRSAVAAGPGSHDHSEDQPKTVTDTEKLLTRSDIFVIVVVVIIAKKKRHYA</sequence>
<organism evidence="2 3">
    <name type="scientific">Anabarilius grahami</name>
    <name type="common">Kanglang fish</name>
    <name type="synonym">Barilius grahami</name>
    <dbReference type="NCBI Taxonomy" id="495550"/>
    <lineage>
        <taxon>Eukaryota</taxon>
        <taxon>Metazoa</taxon>
        <taxon>Chordata</taxon>
        <taxon>Craniata</taxon>
        <taxon>Vertebrata</taxon>
        <taxon>Euteleostomi</taxon>
        <taxon>Actinopterygii</taxon>
        <taxon>Neopterygii</taxon>
        <taxon>Teleostei</taxon>
        <taxon>Ostariophysi</taxon>
        <taxon>Cypriniformes</taxon>
        <taxon>Xenocyprididae</taxon>
        <taxon>Xenocypridinae</taxon>
        <taxon>Xenocypridinae incertae sedis</taxon>
        <taxon>Anabarilius</taxon>
    </lineage>
</organism>
<proteinExistence type="predicted"/>
<comment type="caution">
    <text evidence="2">The sequence shown here is derived from an EMBL/GenBank/DDBJ whole genome shotgun (WGS) entry which is preliminary data.</text>
</comment>
<feature type="compositionally biased region" description="Basic and acidic residues" evidence="1">
    <location>
        <begin position="49"/>
        <end position="61"/>
    </location>
</feature>
<gene>
    <name evidence="2" type="ORF">DPX16_12515</name>
</gene>
<keyword evidence="3" id="KW-1185">Reference proteome</keyword>
<dbReference type="Proteomes" id="UP000281406">
    <property type="component" value="Unassembled WGS sequence"/>
</dbReference>
<reference evidence="2 3" key="1">
    <citation type="submission" date="2018-10" db="EMBL/GenBank/DDBJ databases">
        <title>Genome assembly for a Yunnan-Guizhou Plateau 3E fish, Anabarilius grahami (Regan), and its evolutionary and genetic applications.</title>
        <authorList>
            <person name="Jiang W."/>
        </authorList>
    </citation>
    <scope>NUCLEOTIDE SEQUENCE [LARGE SCALE GENOMIC DNA]</scope>
    <source>
        <strain evidence="2">AG-KIZ</strain>
        <tissue evidence="2">Muscle</tissue>
    </source>
</reference>
<accession>A0A3N0XR87</accession>
<protein>
    <submittedName>
        <fullName evidence="2">Uncharacterized protein</fullName>
    </submittedName>
</protein>
<evidence type="ECO:0000256" key="1">
    <source>
        <dbReference type="SAM" id="MobiDB-lite"/>
    </source>
</evidence>